<dbReference type="KEGG" id="taqu:KDW03_00535"/>
<dbReference type="PROSITE" id="PS50883">
    <property type="entry name" value="EAL"/>
    <property type="match status" value="1"/>
</dbReference>
<evidence type="ECO:0000313" key="3">
    <source>
        <dbReference type="EMBL" id="URA10325.1"/>
    </source>
</evidence>
<dbReference type="PIRSF" id="PIRSF003180">
    <property type="entry name" value="DiGMPpdiest_YuxH"/>
    <property type="match status" value="1"/>
</dbReference>
<dbReference type="SUPFAM" id="SSF109604">
    <property type="entry name" value="HD-domain/PDEase-like"/>
    <property type="match status" value="1"/>
</dbReference>
<sequence>MATSQSQFYIGRQPILNRESQIKAYELLFRSSEGRNVSDRNDLYATSSVIVTLLNQIGVHNLLANYTGYINVENQFFENHLYENLNPSSFVLELLETCKVDQALIDAVDHLHKKGFRFALDDVVLNDQSYIKSFSPLLPYVSVIKIDVRENTEYQIKSKLNLLQKSTNAKFLAEKIENVEEFHFYRDELQFDLFQGYFFSKPTIIQGQKIEPKRTAIMELLHLIETDADINKLEETFKRYPDITVNLLKFINSSAFGTRSKVTSIRQAIALLGYKKLFNWLMLLAYVYQTDNEIARPLFDLALQRAKMMETLIRHLQGNNPDMMDAAFLTGLLSLVGALYQEPLEQVLSELGIGKEIYDAIISKENLLGKLLFLIETNETNDVEEILALLDEIKLSLDVLNKAAIEGFTWAQLFKGV</sequence>
<organism evidence="3 4">
    <name type="scientific">Thermospira aquatica</name>
    <dbReference type="NCBI Taxonomy" id="2828656"/>
    <lineage>
        <taxon>Bacteria</taxon>
        <taxon>Pseudomonadati</taxon>
        <taxon>Spirochaetota</taxon>
        <taxon>Spirochaetia</taxon>
        <taxon>Brevinematales</taxon>
        <taxon>Thermospiraceae</taxon>
        <taxon>Thermospira</taxon>
    </lineage>
</organism>
<dbReference type="Gene3D" id="1.10.3210.10">
    <property type="entry name" value="Hypothetical protein af1432"/>
    <property type="match status" value="1"/>
</dbReference>
<accession>A0AAX3BDI2</accession>
<evidence type="ECO:0000259" key="1">
    <source>
        <dbReference type="PROSITE" id="PS50883"/>
    </source>
</evidence>
<keyword evidence="4" id="KW-1185">Reference proteome</keyword>
<dbReference type="InterPro" id="IPR014408">
    <property type="entry name" value="dGMP_Pdiesterase_EAL/HD-GYP"/>
</dbReference>
<feature type="domain" description="EAL" evidence="1">
    <location>
        <begin position="1"/>
        <end position="216"/>
    </location>
</feature>
<protein>
    <submittedName>
        <fullName evidence="3">HDOD domain-containing protein</fullName>
    </submittedName>
</protein>
<dbReference type="Pfam" id="PF08668">
    <property type="entry name" value="HDOD"/>
    <property type="match status" value="1"/>
</dbReference>
<reference evidence="3" key="1">
    <citation type="submission" date="2021-04" db="EMBL/GenBank/DDBJ databases">
        <authorList>
            <person name="Postec A."/>
        </authorList>
    </citation>
    <scope>NUCLEOTIDE SEQUENCE</scope>
    <source>
        <strain evidence="3">F1F22</strain>
    </source>
</reference>
<dbReference type="InterPro" id="IPR035919">
    <property type="entry name" value="EAL_sf"/>
</dbReference>
<dbReference type="EMBL" id="CP073355">
    <property type="protein sequence ID" value="URA10325.1"/>
    <property type="molecule type" value="Genomic_DNA"/>
</dbReference>
<dbReference type="Gene3D" id="3.20.20.450">
    <property type="entry name" value="EAL domain"/>
    <property type="match status" value="1"/>
</dbReference>
<dbReference type="InterPro" id="IPR052340">
    <property type="entry name" value="RNase_Y/CdgJ"/>
</dbReference>
<reference evidence="3" key="2">
    <citation type="submission" date="2022-06" db="EMBL/GenBank/DDBJ databases">
        <title>Thermospira aquatica gen. nov., sp. nov.</title>
        <authorList>
            <person name="Ben Ali Gam Z."/>
            <person name="Labat M."/>
        </authorList>
    </citation>
    <scope>NUCLEOTIDE SEQUENCE</scope>
    <source>
        <strain evidence="3">F1F22</strain>
    </source>
</reference>
<dbReference type="SMART" id="SM00052">
    <property type="entry name" value="EAL"/>
    <property type="match status" value="1"/>
</dbReference>
<name>A0AAX3BDI2_9SPIR</name>
<dbReference type="RefSeq" id="WP_271435456.1">
    <property type="nucleotide sequence ID" value="NZ_CP073355.1"/>
</dbReference>
<evidence type="ECO:0000259" key="2">
    <source>
        <dbReference type="PROSITE" id="PS51833"/>
    </source>
</evidence>
<dbReference type="PROSITE" id="PS51833">
    <property type="entry name" value="HDOD"/>
    <property type="match status" value="1"/>
</dbReference>
<feature type="domain" description="HDOD" evidence="2">
    <location>
        <begin position="210"/>
        <end position="399"/>
    </location>
</feature>
<dbReference type="AlphaFoldDB" id="A0AAX3BDI2"/>
<proteinExistence type="predicted"/>
<dbReference type="PANTHER" id="PTHR33525:SF4">
    <property type="entry name" value="CYCLIC DI-GMP PHOSPHODIESTERASE CDGJ"/>
    <property type="match status" value="1"/>
</dbReference>
<dbReference type="SUPFAM" id="SSF141868">
    <property type="entry name" value="EAL domain-like"/>
    <property type="match status" value="1"/>
</dbReference>
<gene>
    <name evidence="3" type="ORF">KDW03_00535</name>
</gene>
<dbReference type="Pfam" id="PF00563">
    <property type="entry name" value="EAL"/>
    <property type="match status" value="1"/>
</dbReference>
<evidence type="ECO:0000313" key="4">
    <source>
        <dbReference type="Proteomes" id="UP001056539"/>
    </source>
</evidence>
<dbReference type="InterPro" id="IPR001633">
    <property type="entry name" value="EAL_dom"/>
</dbReference>
<dbReference type="Proteomes" id="UP001056539">
    <property type="component" value="Chromosome"/>
</dbReference>
<dbReference type="PANTHER" id="PTHR33525">
    <property type="match status" value="1"/>
</dbReference>
<dbReference type="InterPro" id="IPR013976">
    <property type="entry name" value="HDOD"/>
</dbReference>